<dbReference type="Gene3D" id="3.40.50.12780">
    <property type="entry name" value="N-terminal domain of ligase-like"/>
    <property type="match status" value="1"/>
</dbReference>
<dbReference type="Pfam" id="PF00501">
    <property type="entry name" value="AMP-binding"/>
    <property type="match status" value="1"/>
</dbReference>
<dbReference type="AlphaFoldDB" id="A0A081RGZ7"/>
<evidence type="ECO:0000313" key="5">
    <source>
        <dbReference type="Proteomes" id="UP000028411"/>
    </source>
</evidence>
<dbReference type="InterPro" id="IPR045851">
    <property type="entry name" value="AMP-bd_C_sf"/>
</dbReference>
<feature type="domain" description="AMP-dependent synthetase/ligase" evidence="2">
    <location>
        <begin position="32"/>
        <end position="418"/>
    </location>
</feature>
<reference evidence="4 5" key="1">
    <citation type="submission" date="2014-02" db="EMBL/GenBank/DDBJ databases">
        <title>Whole genome sequence of Sphingobium chlorophenolicum NBRC 16172.</title>
        <authorList>
            <person name="Gan H.M."/>
            <person name="Gan H.Y."/>
            <person name="Chew T.H."/>
            <person name="Savka M.A."/>
        </authorList>
    </citation>
    <scope>NUCLEOTIDE SEQUENCE [LARGE SCALE GENOMIC DNA]</scope>
    <source>
        <strain evidence="4 5">NBRC 16172</strain>
    </source>
</reference>
<evidence type="ECO:0000259" key="3">
    <source>
        <dbReference type="Pfam" id="PF13193"/>
    </source>
</evidence>
<dbReference type="eggNOG" id="COG0318">
    <property type="taxonomic scope" value="Bacteria"/>
</dbReference>
<dbReference type="SUPFAM" id="SSF56801">
    <property type="entry name" value="Acetyl-CoA synthetase-like"/>
    <property type="match status" value="1"/>
</dbReference>
<dbReference type="RefSeq" id="WP_037448850.1">
    <property type="nucleotide sequence ID" value="NZ_JFHR01000010.1"/>
</dbReference>
<dbReference type="Gene3D" id="3.30.300.30">
    <property type="match status" value="1"/>
</dbReference>
<dbReference type="PANTHER" id="PTHR43767">
    <property type="entry name" value="LONG-CHAIN-FATTY-ACID--COA LIGASE"/>
    <property type="match status" value="1"/>
</dbReference>
<dbReference type="InterPro" id="IPR000873">
    <property type="entry name" value="AMP-dep_synth/lig_dom"/>
</dbReference>
<sequence>MESSENIWKTHYNHPSPWEQSFPSLSMVEMVENSAAANPQAVMIDFMGRKTTYGEMLRTIRRIARGLQDMGVRKGDRVGLYLPNVPHYVAAYYGAMMAGATVVNYSPLYTAAELEHQVEDSGTKILFTLSASALLPTALEVLDNSSLERLVVGCVAEALPPAKSVLFRLFKRKETATVPHDPRITHYADLLRHGDDPAPVAIDPEQDIALLQYTGGTTGRPKGAMLSHQNLTANARQVRLIDPHPEAPDRILAVLPFFHVFANTCVLNRTVLNGGEMVMLPRFDGTQVLAAIQRTKATSLPGVPTMYQALLDHPATPNIDFSSLRLCISGGAPLPLEVKQRFEAMTGAKLVEGYGLTESSPVVCSNPYEGLNKPGTVGQPVPGTRVKLVDREDPTRPPPEGEPGELVFGGPQIMKGYWQRPDADLEVFVDGWLRTGDVGVIDADGYVKIVDRLKDMIAVGGFKVFPSEVEKVLYHHPAVKEALVIGIPDHYRGECPKAFVTLQEGFDIDGAALKDWLNPQLGKHEKVCEVEVRLNLPKTLVGKLSRKELVAEERAKAEAAARQTGTAG</sequence>
<dbReference type="InterPro" id="IPR050237">
    <property type="entry name" value="ATP-dep_AMP-bd_enzyme"/>
</dbReference>
<dbReference type="PANTHER" id="PTHR43767:SF1">
    <property type="entry name" value="NONRIBOSOMAL PEPTIDE SYNTHASE PES1 (EUROFUNG)-RELATED"/>
    <property type="match status" value="1"/>
</dbReference>
<dbReference type="GO" id="GO:0016878">
    <property type="term" value="F:acid-thiol ligase activity"/>
    <property type="evidence" value="ECO:0007669"/>
    <property type="project" value="UniProtKB-ARBA"/>
</dbReference>
<protein>
    <submittedName>
        <fullName evidence="4">AMP-dependent synthetase</fullName>
    </submittedName>
</protein>
<organism evidence="4 5">
    <name type="scientific">Sphingobium chlorophenolicum</name>
    <dbReference type="NCBI Taxonomy" id="46429"/>
    <lineage>
        <taxon>Bacteria</taxon>
        <taxon>Pseudomonadati</taxon>
        <taxon>Pseudomonadota</taxon>
        <taxon>Alphaproteobacteria</taxon>
        <taxon>Sphingomonadales</taxon>
        <taxon>Sphingomonadaceae</taxon>
        <taxon>Sphingobium</taxon>
    </lineage>
</organism>
<comment type="similarity">
    <text evidence="1">Belongs to the ATP-dependent AMP-binding enzyme family.</text>
</comment>
<name>A0A081RGZ7_SPHCR</name>
<dbReference type="InterPro" id="IPR025110">
    <property type="entry name" value="AMP-bd_C"/>
</dbReference>
<dbReference type="InterPro" id="IPR020845">
    <property type="entry name" value="AMP-binding_CS"/>
</dbReference>
<gene>
    <name evidence="4" type="ORF">BV95_01278</name>
</gene>
<dbReference type="Pfam" id="PF13193">
    <property type="entry name" value="AMP-binding_C"/>
    <property type="match status" value="1"/>
</dbReference>
<dbReference type="PROSITE" id="PS00455">
    <property type="entry name" value="AMP_BINDING"/>
    <property type="match status" value="1"/>
</dbReference>
<comment type="caution">
    <text evidence="4">The sequence shown here is derived from an EMBL/GenBank/DDBJ whole genome shotgun (WGS) entry which is preliminary data.</text>
</comment>
<dbReference type="CDD" id="cd05936">
    <property type="entry name" value="FC-FACS_FadD_like"/>
    <property type="match status" value="1"/>
</dbReference>
<dbReference type="Proteomes" id="UP000028411">
    <property type="component" value="Unassembled WGS sequence"/>
</dbReference>
<evidence type="ECO:0000313" key="4">
    <source>
        <dbReference type="EMBL" id="KEQ54470.1"/>
    </source>
</evidence>
<evidence type="ECO:0000256" key="1">
    <source>
        <dbReference type="ARBA" id="ARBA00006432"/>
    </source>
</evidence>
<feature type="domain" description="AMP-binding enzyme C-terminal" evidence="3">
    <location>
        <begin position="468"/>
        <end position="543"/>
    </location>
</feature>
<evidence type="ECO:0000259" key="2">
    <source>
        <dbReference type="Pfam" id="PF00501"/>
    </source>
</evidence>
<dbReference type="FunFam" id="3.40.50.12780:FF:000003">
    <property type="entry name" value="Long-chain-fatty-acid--CoA ligase FadD"/>
    <property type="match status" value="1"/>
</dbReference>
<dbReference type="EMBL" id="JFHR01000010">
    <property type="protein sequence ID" value="KEQ54470.1"/>
    <property type="molecule type" value="Genomic_DNA"/>
</dbReference>
<proteinExistence type="inferred from homology"/>
<accession>A0A081RGZ7</accession>
<dbReference type="OrthoDB" id="9803968at2"/>
<dbReference type="InterPro" id="IPR042099">
    <property type="entry name" value="ANL_N_sf"/>
</dbReference>
<dbReference type="PATRIC" id="fig|46429.4.peg.1241"/>